<organism evidence="1 2">
    <name type="scientific">Vitrella brassicaformis (strain CCMP3155)</name>
    <dbReference type="NCBI Taxonomy" id="1169540"/>
    <lineage>
        <taxon>Eukaryota</taxon>
        <taxon>Sar</taxon>
        <taxon>Alveolata</taxon>
        <taxon>Colpodellida</taxon>
        <taxon>Vitrellaceae</taxon>
        <taxon>Vitrella</taxon>
    </lineage>
</organism>
<reference evidence="1 2" key="1">
    <citation type="submission" date="2014-11" db="EMBL/GenBank/DDBJ databases">
        <authorList>
            <person name="Zhu J."/>
            <person name="Qi W."/>
            <person name="Song R."/>
        </authorList>
    </citation>
    <scope>NUCLEOTIDE SEQUENCE [LARGE SCALE GENOMIC DNA]</scope>
</reference>
<name>A0A0G4FZQ2_VITBC</name>
<accession>A0A0G4FZQ2</accession>
<evidence type="ECO:0000313" key="2">
    <source>
        <dbReference type="Proteomes" id="UP000041254"/>
    </source>
</evidence>
<dbReference type="Proteomes" id="UP000041254">
    <property type="component" value="Unassembled WGS sequence"/>
</dbReference>
<evidence type="ECO:0000313" key="1">
    <source>
        <dbReference type="EMBL" id="CEM20500.1"/>
    </source>
</evidence>
<dbReference type="VEuPathDB" id="CryptoDB:Vbra_9549"/>
<proteinExistence type="predicted"/>
<sequence length="91" mass="9893">MGQKCSKSLSVVHDDCYTPPLVAEYQKPGVKCFKKAPGKKEEEPKHGICRLEGVEGDVCDETLGYKCKPGLSCSKSLKALLTSSTGKCKKR</sequence>
<dbReference type="EMBL" id="CDMY01000530">
    <property type="protein sequence ID" value="CEM20500.1"/>
    <property type="molecule type" value="Genomic_DNA"/>
</dbReference>
<dbReference type="InParanoid" id="A0A0G4FZQ2"/>
<dbReference type="AlphaFoldDB" id="A0A0G4FZQ2"/>
<keyword evidence="2" id="KW-1185">Reference proteome</keyword>
<protein>
    <submittedName>
        <fullName evidence="1">Uncharacterized protein</fullName>
    </submittedName>
</protein>
<gene>
    <name evidence="1" type="ORF">Vbra_9549</name>
</gene>